<evidence type="ECO:0000313" key="3">
    <source>
        <dbReference type="EMBL" id="CAE0267307.1"/>
    </source>
</evidence>
<evidence type="ECO:0000313" key="2">
    <source>
        <dbReference type="EMBL" id="CAE0267305.1"/>
    </source>
</evidence>
<reference evidence="2" key="1">
    <citation type="submission" date="2021-01" db="EMBL/GenBank/DDBJ databases">
        <authorList>
            <person name="Corre E."/>
            <person name="Pelletier E."/>
            <person name="Niang G."/>
            <person name="Scheremetjew M."/>
            <person name="Finn R."/>
            <person name="Kale V."/>
            <person name="Holt S."/>
            <person name="Cochrane G."/>
            <person name="Meng A."/>
            <person name="Brown T."/>
            <person name="Cohen L."/>
        </authorList>
    </citation>
    <scope>NUCLEOTIDE SEQUENCE</scope>
    <source>
        <strain evidence="2">NIES-2562</strain>
    </source>
</reference>
<dbReference type="SUPFAM" id="SSF55781">
    <property type="entry name" value="GAF domain-like"/>
    <property type="match status" value="1"/>
</dbReference>
<sequence>MIYADILSTHAGFLMQGARLTDQAGKQKDHVQALKRIADLIQSTVASAVLKGGDKYSIEAGAEQGENEQNTTDEKVAAEIAAIICEILDVDRCYILLHEPRYQGLFCVACAAKSETSGGEELARASYPFSKGDLSLLRQGTLLSLKSKRKGFSGLGDEEDIEGASMGEGPAMSTSEALTGTHTPVSDRPSPSDEELQNYTSFISCQKPPPQYTSDGLAGRAVRTGKPVTLTDAYQEKGQALPASTSNGGGGGGKGKGEEEIGRRGGEFLADVDERQHWFKTEHALAVPIAPITVGASSTVSGNSVRAVIDVRRGRDEYEELKQAQAGKDDSLYRSVRSLGRQSGEKSGGEDMEEEEDEGEDMDGDGSEREAAHDQTSAAEQGRLPFSSNEEEALVAISRLLSMWPALRFGIPLKGGSSA</sequence>
<feature type="compositionally biased region" description="Polar residues" evidence="1">
    <location>
        <begin position="172"/>
        <end position="184"/>
    </location>
</feature>
<gene>
    <name evidence="2" type="ORF">PBIL07802_LOCUS29649</name>
    <name evidence="3" type="ORF">PBIL07802_LOCUS29651</name>
</gene>
<feature type="region of interest" description="Disordered" evidence="1">
    <location>
        <begin position="234"/>
        <end position="261"/>
    </location>
</feature>
<name>A0A7S3LW10_9EUKA</name>
<evidence type="ECO:0000256" key="1">
    <source>
        <dbReference type="SAM" id="MobiDB-lite"/>
    </source>
</evidence>
<dbReference type="EMBL" id="HBIB01045229">
    <property type="protein sequence ID" value="CAE0267307.1"/>
    <property type="molecule type" value="Transcribed_RNA"/>
</dbReference>
<dbReference type="Gene3D" id="3.30.450.40">
    <property type="match status" value="1"/>
</dbReference>
<feature type="compositionally biased region" description="Acidic residues" evidence="1">
    <location>
        <begin position="350"/>
        <end position="365"/>
    </location>
</feature>
<dbReference type="InterPro" id="IPR029016">
    <property type="entry name" value="GAF-like_dom_sf"/>
</dbReference>
<feature type="compositionally biased region" description="Basic and acidic residues" evidence="1">
    <location>
        <begin position="321"/>
        <end position="332"/>
    </location>
</feature>
<organism evidence="2">
    <name type="scientific">Palpitomonas bilix</name>
    <dbReference type="NCBI Taxonomy" id="652834"/>
    <lineage>
        <taxon>Eukaryota</taxon>
        <taxon>Eukaryota incertae sedis</taxon>
    </lineage>
</organism>
<proteinExistence type="predicted"/>
<accession>A0A7S3LW10</accession>
<dbReference type="AlphaFoldDB" id="A0A7S3LW10"/>
<feature type="region of interest" description="Disordered" evidence="1">
    <location>
        <begin position="321"/>
        <end position="388"/>
    </location>
</feature>
<protein>
    <submittedName>
        <fullName evidence="2">Uncharacterized protein</fullName>
    </submittedName>
</protein>
<dbReference type="EMBL" id="HBIB01045227">
    <property type="protein sequence ID" value="CAE0267305.1"/>
    <property type="molecule type" value="Transcribed_RNA"/>
</dbReference>
<feature type="region of interest" description="Disordered" evidence="1">
    <location>
        <begin position="151"/>
        <end position="196"/>
    </location>
</feature>